<evidence type="ECO:0000313" key="3">
    <source>
        <dbReference type="Proteomes" id="UP000694251"/>
    </source>
</evidence>
<evidence type="ECO:0000259" key="1">
    <source>
        <dbReference type="PROSITE" id="PS50181"/>
    </source>
</evidence>
<accession>A0A8T2A405</accession>
<keyword evidence="3" id="KW-1185">Reference proteome</keyword>
<name>A0A8T2A405_ARASU</name>
<organism evidence="2 3">
    <name type="scientific">Arabidopsis suecica</name>
    <name type="common">Swedish thale-cress</name>
    <name type="synonym">Cardaminopsis suecica</name>
    <dbReference type="NCBI Taxonomy" id="45249"/>
    <lineage>
        <taxon>Eukaryota</taxon>
        <taxon>Viridiplantae</taxon>
        <taxon>Streptophyta</taxon>
        <taxon>Embryophyta</taxon>
        <taxon>Tracheophyta</taxon>
        <taxon>Spermatophyta</taxon>
        <taxon>Magnoliopsida</taxon>
        <taxon>eudicotyledons</taxon>
        <taxon>Gunneridae</taxon>
        <taxon>Pentapetalae</taxon>
        <taxon>rosids</taxon>
        <taxon>malvids</taxon>
        <taxon>Brassicales</taxon>
        <taxon>Brassicaceae</taxon>
        <taxon>Camelineae</taxon>
        <taxon>Arabidopsis</taxon>
    </lineage>
</organism>
<gene>
    <name evidence="2" type="ORF">ISN44_As10g029580</name>
</gene>
<dbReference type="InterPro" id="IPR001810">
    <property type="entry name" value="F-box_dom"/>
</dbReference>
<evidence type="ECO:0000313" key="2">
    <source>
        <dbReference type="EMBL" id="KAG7566389.1"/>
    </source>
</evidence>
<comment type="caution">
    <text evidence="2">The sequence shown here is derived from an EMBL/GenBank/DDBJ whole genome shotgun (WGS) entry which is preliminary data.</text>
</comment>
<sequence length="425" mass="48655">MDTKKLDTGSRDAISWLPDEVLSKILSLIPTKQAASTSVLAKKWRTIFRLVDNLDFDDSVLLQPEEGKQERDEIRESFRNFVDRTLALQCASPLKKFSLKYHIHDDDNEWAHVVRWLSNTLDRGVFEVNLSIRTCFNALLPSEFFTSKTLVKLRLGTQISLVQIPPDVSLPALKILIFESIWIRPDDLCYVLLPGCPVLEEFFVYHDGFEGWPYRISSQTIKRLLVQYDDFEIGNTSVMSIDAPNLLFLDYSHYAMSEYPHIHLESLVEARLDIQYTKTIDRPDITGLIIGISNVETLRLSPDSVHVIHRCVRRRLLLPVFKNLVTLSFGSKNRQGWKLLPKLIEQSPKLEILIIQGLDSYTGDVTMPPFQVKMLRVHGYGGTSNELERLLKFIGESECGEVVLVEATEAVVDDTMYCKPKGFYT</sequence>
<dbReference type="CDD" id="cd22160">
    <property type="entry name" value="F-box_AtFBL13-like"/>
    <property type="match status" value="1"/>
</dbReference>
<proteinExistence type="predicted"/>
<dbReference type="InterPro" id="IPR055411">
    <property type="entry name" value="LRR_FXL15/At3g58940/PEG3-like"/>
</dbReference>
<dbReference type="PROSITE" id="PS50181">
    <property type="entry name" value="FBOX"/>
    <property type="match status" value="1"/>
</dbReference>
<dbReference type="Pfam" id="PF24758">
    <property type="entry name" value="LRR_At5g56370"/>
    <property type="match status" value="1"/>
</dbReference>
<dbReference type="PANTHER" id="PTHR31293:SF22">
    <property type="entry name" value="BNAC06G06520D PROTEIN"/>
    <property type="match status" value="1"/>
</dbReference>
<dbReference type="InterPro" id="IPR053781">
    <property type="entry name" value="F-box_AtFBL13-like"/>
</dbReference>
<dbReference type="Pfam" id="PF00646">
    <property type="entry name" value="F-box"/>
    <property type="match status" value="1"/>
</dbReference>
<dbReference type="OrthoDB" id="612216at2759"/>
<dbReference type="EMBL" id="JAEFBJ010000010">
    <property type="protein sequence ID" value="KAG7566389.1"/>
    <property type="molecule type" value="Genomic_DNA"/>
</dbReference>
<feature type="domain" description="F-box" evidence="1">
    <location>
        <begin position="11"/>
        <end position="59"/>
    </location>
</feature>
<dbReference type="Proteomes" id="UP000694251">
    <property type="component" value="Chromosome 10"/>
</dbReference>
<dbReference type="InterPro" id="IPR055294">
    <property type="entry name" value="FBL60-like"/>
</dbReference>
<protein>
    <submittedName>
        <fullName evidence="2">F-box-like domain superfamily</fullName>
    </submittedName>
</protein>
<dbReference type="AlphaFoldDB" id="A0A8T2A405"/>
<reference evidence="2 3" key="1">
    <citation type="submission" date="2020-12" db="EMBL/GenBank/DDBJ databases">
        <title>Concerted genomic and epigenomic changes stabilize Arabidopsis allopolyploids.</title>
        <authorList>
            <person name="Chen Z."/>
        </authorList>
    </citation>
    <scope>NUCLEOTIDE SEQUENCE [LARGE SCALE GENOMIC DNA]</scope>
    <source>
        <strain evidence="2">As9502</strain>
        <tissue evidence="2">Leaf</tissue>
    </source>
</reference>
<dbReference type="PANTHER" id="PTHR31293">
    <property type="entry name" value="RNI-LIKE SUPERFAMILY PROTEIN"/>
    <property type="match status" value="1"/>
</dbReference>